<dbReference type="GO" id="GO:0005975">
    <property type="term" value="P:carbohydrate metabolic process"/>
    <property type="evidence" value="ECO:0007669"/>
    <property type="project" value="InterPro"/>
</dbReference>
<evidence type="ECO:0000256" key="9">
    <source>
        <dbReference type="SAM" id="MobiDB-lite"/>
    </source>
</evidence>
<keyword evidence="6 8" id="KW-0326">Glycosidase</keyword>
<reference evidence="10 11" key="1">
    <citation type="submission" date="2024-02" db="EMBL/GenBank/DDBJ databases">
        <title>High-quality chromosome-scale genome assembly of Pensacola bahiagrass (Paspalum notatum Flugge var. saurae).</title>
        <authorList>
            <person name="Vega J.M."/>
            <person name="Podio M."/>
            <person name="Orjuela J."/>
            <person name="Siena L.A."/>
            <person name="Pessino S.C."/>
            <person name="Combes M.C."/>
            <person name="Mariac C."/>
            <person name="Albertini E."/>
            <person name="Pupilli F."/>
            <person name="Ortiz J.P.A."/>
            <person name="Leblanc O."/>
        </authorList>
    </citation>
    <scope>NUCLEOTIDE SEQUENCE [LARGE SCALE GENOMIC DNA]</scope>
    <source>
        <strain evidence="10">R1</strain>
        <tissue evidence="10">Leaf</tissue>
    </source>
</reference>
<protein>
    <recommendedName>
        <fullName evidence="12">Polygalacturonase</fullName>
    </recommendedName>
</protein>
<keyword evidence="11" id="KW-1185">Reference proteome</keyword>
<evidence type="ECO:0000256" key="8">
    <source>
        <dbReference type="RuleBase" id="RU361169"/>
    </source>
</evidence>
<evidence type="ECO:0008006" key="12">
    <source>
        <dbReference type="Google" id="ProtNLM"/>
    </source>
</evidence>
<dbReference type="Proteomes" id="UP001341281">
    <property type="component" value="Chromosome 04"/>
</dbReference>
<dbReference type="GO" id="GO:0071555">
    <property type="term" value="P:cell wall organization"/>
    <property type="evidence" value="ECO:0007669"/>
    <property type="project" value="UniProtKB-KW"/>
</dbReference>
<keyword evidence="7" id="KW-0961">Cell wall biogenesis/degradation</keyword>
<name>A0AAQ3TE63_PASNO</name>
<dbReference type="Pfam" id="PF00295">
    <property type="entry name" value="Glyco_hydro_28"/>
    <property type="match status" value="1"/>
</dbReference>
<dbReference type="InterPro" id="IPR000743">
    <property type="entry name" value="Glyco_hydro_28"/>
</dbReference>
<organism evidence="10 11">
    <name type="scientific">Paspalum notatum var. saurae</name>
    <dbReference type="NCBI Taxonomy" id="547442"/>
    <lineage>
        <taxon>Eukaryota</taxon>
        <taxon>Viridiplantae</taxon>
        <taxon>Streptophyta</taxon>
        <taxon>Embryophyta</taxon>
        <taxon>Tracheophyta</taxon>
        <taxon>Spermatophyta</taxon>
        <taxon>Magnoliopsida</taxon>
        <taxon>Liliopsida</taxon>
        <taxon>Poales</taxon>
        <taxon>Poaceae</taxon>
        <taxon>PACMAD clade</taxon>
        <taxon>Panicoideae</taxon>
        <taxon>Andropogonodae</taxon>
        <taxon>Paspaleae</taxon>
        <taxon>Paspalinae</taxon>
        <taxon>Paspalum</taxon>
    </lineage>
</organism>
<dbReference type="EMBL" id="CP144748">
    <property type="protein sequence ID" value="WVZ70052.1"/>
    <property type="molecule type" value="Genomic_DNA"/>
</dbReference>
<keyword evidence="4" id="KW-0964">Secreted</keyword>
<accession>A0AAQ3TE63</accession>
<evidence type="ECO:0000256" key="5">
    <source>
        <dbReference type="ARBA" id="ARBA00022801"/>
    </source>
</evidence>
<feature type="region of interest" description="Disordered" evidence="9">
    <location>
        <begin position="1"/>
        <end position="21"/>
    </location>
</feature>
<dbReference type="Gene3D" id="2.160.20.10">
    <property type="entry name" value="Single-stranded right-handed beta-helix, Pectin lyase-like"/>
    <property type="match status" value="1"/>
</dbReference>
<dbReference type="InterPro" id="IPR006626">
    <property type="entry name" value="PbH1"/>
</dbReference>
<dbReference type="InterPro" id="IPR011050">
    <property type="entry name" value="Pectin_lyase_fold/virulence"/>
</dbReference>
<dbReference type="InterPro" id="IPR012334">
    <property type="entry name" value="Pectin_lyas_fold"/>
</dbReference>
<proteinExistence type="inferred from homology"/>
<gene>
    <name evidence="10" type="ORF">U9M48_018754</name>
</gene>
<evidence type="ECO:0000256" key="4">
    <source>
        <dbReference type="ARBA" id="ARBA00022525"/>
    </source>
</evidence>
<evidence type="ECO:0000313" key="10">
    <source>
        <dbReference type="EMBL" id="WVZ70052.1"/>
    </source>
</evidence>
<sequence>MSPIAEGRRTPPLPQMGEKAGDGMAPTIKFAQILTHARKELFDLHLAMRGMHAPSLSFFKCASAMHACVLARSRPGYRVYVCMCHTALAHSLIDRSLHALSEMWSLIVSAALLAGGALLCLASPAPAVAAPRSPPGRTTTFSVLSFGAAADGVTDDSEALAAAWRVACRVPRATVLLPSGHRFLVSPVTLQGPCGARLTLQIDGTVLAPPGMGSWPKPRRPLQWLNFKWLQGFSIQGAGTVDGQSITSLQTSSAGHWHSSSGVKPTLIRFYSSFNVTVRNIRISNSPQCHLKFDSSGGIKVKNITIASPADSPNTDGIHLQNSRDVDIRSSTIGCGDDCVSIQTGCSNVHMKNIVCNPGHGISLGGLGKDNSLACVSDVVAENIIVQNALYGVRIKTWQGGVGSVRNITFSNVRVANVATPIAIDQFYCDRGAGARCANRTDAVAIDGVAYRRVVGTYTFQPARLACSDARPCTGVSMVDVRLSPAPGAPATAAPLCWNSYGEARGTIQPLSVGCLQRTNGYAMPLTQPFNYTC</sequence>
<evidence type="ECO:0000313" key="11">
    <source>
        <dbReference type="Proteomes" id="UP001341281"/>
    </source>
</evidence>
<evidence type="ECO:0000256" key="2">
    <source>
        <dbReference type="ARBA" id="ARBA00008834"/>
    </source>
</evidence>
<evidence type="ECO:0000256" key="7">
    <source>
        <dbReference type="ARBA" id="ARBA00023316"/>
    </source>
</evidence>
<dbReference type="SMART" id="SM00710">
    <property type="entry name" value="PbH1"/>
    <property type="match status" value="5"/>
</dbReference>
<dbReference type="PANTHER" id="PTHR31375">
    <property type="match status" value="1"/>
</dbReference>
<comment type="subcellular location">
    <subcellularLocation>
        <location evidence="1">Secreted</location>
        <location evidence="1">Cell wall</location>
    </subcellularLocation>
</comment>
<keyword evidence="5 8" id="KW-0378">Hydrolase</keyword>
<dbReference type="AlphaFoldDB" id="A0AAQ3TE63"/>
<comment type="similarity">
    <text evidence="2 8">Belongs to the glycosyl hydrolase 28 family.</text>
</comment>
<dbReference type="SUPFAM" id="SSF51126">
    <property type="entry name" value="Pectin lyase-like"/>
    <property type="match status" value="1"/>
</dbReference>
<evidence type="ECO:0000256" key="3">
    <source>
        <dbReference type="ARBA" id="ARBA00022512"/>
    </source>
</evidence>
<evidence type="ECO:0000256" key="1">
    <source>
        <dbReference type="ARBA" id="ARBA00004191"/>
    </source>
</evidence>
<keyword evidence="3" id="KW-0134">Cell wall</keyword>
<evidence type="ECO:0000256" key="6">
    <source>
        <dbReference type="ARBA" id="ARBA00023295"/>
    </source>
</evidence>
<dbReference type="GO" id="GO:0004650">
    <property type="term" value="F:polygalacturonase activity"/>
    <property type="evidence" value="ECO:0007669"/>
    <property type="project" value="InterPro"/>
</dbReference>